<dbReference type="Proteomes" id="UP000077868">
    <property type="component" value="Chromosome"/>
</dbReference>
<organism evidence="7 8">
    <name type="scientific">Nocardioides dokdonensis FR1436</name>
    <dbReference type="NCBI Taxonomy" id="1300347"/>
    <lineage>
        <taxon>Bacteria</taxon>
        <taxon>Bacillati</taxon>
        <taxon>Actinomycetota</taxon>
        <taxon>Actinomycetes</taxon>
        <taxon>Propionibacteriales</taxon>
        <taxon>Nocardioidaceae</taxon>
        <taxon>Nocardioides</taxon>
    </lineage>
</organism>
<dbReference type="GO" id="GO:0005886">
    <property type="term" value="C:plasma membrane"/>
    <property type="evidence" value="ECO:0007669"/>
    <property type="project" value="UniProtKB-SubCell"/>
</dbReference>
<feature type="transmembrane region" description="Helical" evidence="6">
    <location>
        <begin position="116"/>
        <end position="134"/>
    </location>
</feature>
<sequence length="485" mass="50608">MAEQLISATTHRAARNAVVRAVAEVLGKVATLAWTVAAARMLSNQDFGTISYAMTIMLVLSSLAAWGFDSGLTRRGSAEPDALPGLHRATQVWKTALAAPVFLVAGVLLAGSPAIGSWPVLAFMLLAGFTELWSHTVRSTAAARQVSAGISAALVLQRIATAAAVLVALALGAGAEGVAFGFLLGSAAGWGAHVLALRRLDVRRSALDLRRADLADAVHGTFLIGLSGLVLMLLFRVDVLILGVLEGPGEVAVYSVAYRLLETVLFVTYAINYAVLPVLSATDSSTTRRLGYERAVAVAAFVYLPFVVVSLVEGRAVIDLLFGASYAAAAAPVLAWLAPAPMFLAMASFATSVLLALQRTRVMLLASSAALLINLVLNLVLIPQFGAVGAAAATTFAYLVQVLVVLTGLSRLGERPALLTPLTSAGVAAVVLLAALVLSPLPLLVELALGGVVYLAVWLVLVRRLAPEQLQVVMGLVQRRRQQAS</sequence>
<evidence type="ECO:0000256" key="3">
    <source>
        <dbReference type="ARBA" id="ARBA00022692"/>
    </source>
</evidence>
<dbReference type="PANTHER" id="PTHR30250">
    <property type="entry name" value="PST FAMILY PREDICTED COLANIC ACID TRANSPORTER"/>
    <property type="match status" value="1"/>
</dbReference>
<gene>
    <name evidence="7" type="ORF">I601_3750</name>
</gene>
<dbReference type="PANTHER" id="PTHR30250:SF11">
    <property type="entry name" value="O-ANTIGEN TRANSPORTER-RELATED"/>
    <property type="match status" value="1"/>
</dbReference>
<feature type="transmembrane region" description="Helical" evidence="6">
    <location>
        <begin position="92"/>
        <end position="110"/>
    </location>
</feature>
<keyword evidence="5 6" id="KW-0472">Membrane</keyword>
<protein>
    <submittedName>
        <fullName evidence="7">Polysaccharide biosynthesis protein</fullName>
    </submittedName>
</protein>
<dbReference type="Pfam" id="PF13440">
    <property type="entry name" value="Polysacc_synt_3"/>
    <property type="match status" value="1"/>
</dbReference>
<feature type="transmembrane region" description="Helical" evidence="6">
    <location>
        <begin position="217"/>
        <end position="237"/>
    </location>
</feature>
<feature type="transmembrane region" description="Helical" evidence="6">
    <location>
        <begin position="362"/>
        <end position="381"/>
    </location>
</feature>
<evidence type="ECO:0000256" key="2">
    <source>
        <dbReference type="ARBA" id="ARBA00022475"/>
    </source>
</evidence>
<dbReference type="PATRIC" id="fig|1300347.3.peg.3756"/>
<evidence type="ECO:0000256" key="5">
    <source>
        <dbReference type="ARBA" id="ARBA00023136"/>
    </source>
</evidence>
<proteinExistence type="predicted"/>
<keyword evidence="2" id="KW-1003">Cell membrane</keyword>
<keyword evidence="4 6" id="KW-1133">Transmembrane helix</keyword>
<evidence type="ECO:0000256" key="6">
    <source>
        <dbReference type="SAM" id="Phobius"/>
    </source>
</evidence>
<name>A0A1A9GPB5_9ACTN</name>
<accession>A0A1A9GPB5</accession>
<feature type="transmembrane region" description="Helical" evidence="6">
    <location>
        <begin position="387"/>
        <end position="406"/>
    </location>
</feature>
<dbReference type="AlphaFoldDB" id="A0A1A9GPB5"/>
<dbReference type="RefSeq" id="WP_068113069.1">
    <property type="nucleotide sequence ID" value="NZ_CP015079.1"/>
</dbReference>
<dbReference type="KEGG" id="ndk:I601_3750"/>
<dbReference type="InterPro" id="IPR050833">
    <property type="entry name" value="Poly_Biosynth_Transport"/>
</dbReference>
<keyword evidence="3 6" id="KW-0812">Transmembrane</keyword>
<feature type="transmembrane region" description="Helical" evidence="6">
    <location>
        <begin position="324"/>
        <end position="350"/>
    </location>
</feature>
<dbReference type="STRING" id="1300347.I601_3750"/>
<feature type="transmembrane region" description="Helical" evidence="6">
    <location>
        <begin position="177"/>
        <end position="197"/>
    </location>
</feature>
<feature type="transmembrane region" description="Helical" evidence="6">
    <location>
        <begin position="291"/>
        <end position="312"/>
    </location>
</feature>
<reference evidence="7 8" key="1">
    <citation type="submission" date="2016-03" db="EMBL/GenBank/DDBJ databases">
        <title>Complete genome sequence of a soil Actinobacterium, Nocardioides dokdonensis FR1436.</title>
        <authorList>
            <person name="Kwon S.-K."/>
            <person name="Kim K."/>
            <person name="Kim J.F."/>
        </authorList>
    </citation>
    <scope>NUCLEOTIDE SEQUENCE [LARGE SCALE GENOMIC DNA]</scope>
    <source>
        <strain evidence="7 8">FR1436</strain>
    </source>
</reference>
<dbReference type="OrthoDB" id="3773259at2"/>
<feature type="transmembrane region" description="Helical" evidence="6">
    <location>
        <begin position="418"/>
        <end position="437"/>
    </location>
</feature>
<evidence type="ECO:0000256" key="1">
    <source>
        <dbReference type="ARBA" id="ARBA00004651"/>
    </source>
</evidence>
<feature type="transmembrane region" description="Helical" evidence="6">
    <location>
        <begin position="443"/>
        <end position="462"/>
    </location>
</feature>
<evidence type="ECO:0000313" key="8">
    <source>
        <dbReference type="Proteomes" id="UP000077868"/>
    </source>
</evidence>
<feature type="transmembrane region" description="Helical" evidence="6">
    <location>
        <begin position="50"/>
        <end position="72"/>
    </location>
</feature>
<keyword evidence="8" id="KW-1185">Reference proteome</keyword>
<evidence type="ECO:0000313" key="7">
    <source>
        <dbReference type="EMBL" id="ANH40149.1"/>
    </source>
</evidence>
<feature type="transmembrane region" description="Helical" evidence="6">
    <location>
        <begin position="257"/>
        <end position="279"/>
    </location>
</feature>
<dbReference type="EMBL" id="CP015079">
    <property type="protein sequence ID" value="ANH40149.1"/>
    <property type="molecule type" value="Genomic_DNA"/>
</dbReference>
<comment type="subcellular location">
    <subcellularLocation>
        <location evidence="1">Cell membrane</location>
        <topology evidence="1">Multi-pass membrane protein</topology>
    </subcellularLocation>
</comment>
<evidence type="ECO:0000256" key="4">
    <source>
        <dbReference type="ARBA" id="ARBA00022989"/>
    </source>
</evidence>
<feature type="transmembrane region" description="Helical" evidence="6">
    <location>
        <begin position="146"/>
        <end position="171"/>
    </location>
</feature>